<dbReference type="SUPFAM" id="SSF53383">
    <property type="entry name" value="PLP-dependent transferases"/>
    <property type="match status" value="1"/>
</dbReference>
<organism evidence="4 5">
    <name type="scientific">Morchella conica CCBAS932</name>
    <dbReference type="NCBI Taxonomy" id="1392247"/>
    <lineage>
        <taxon>Eukaryota</taxon>
        <taxon>Fungi</taxon>
        <taxon>Dikarya</taxon>
        <taxon>Ascomycota</taxon>
        <taxon>Pezizomycotina</taxon>
        <taxon>Pezizomycetes</taxon>
        <taxon>Pezizales</taxon>
        <taxon>Morchellaceae</taxon>
        <taxon>Morchella</taxon>
    </lineage>
</organism>
<evidence type="ECO:0000256" key="3">
    <source>
        <dbReference type="ARBA" id="ARBA00023239"/>
    </source>
</evidence>
<gene>
    <name evidence="4" type="ORF">P167DRAFT_555074</name>
</gene>
<proteinExistence type="predicted"/>
<comment type="cofactor">
    <cofactor evidence="1">
        <name>pyridoxal 5'-phosphate</name>
        <dbReference type="ChEBI" id="CHEBI:597326"/>
    </cofactor>
</comment>
<dbReference type="GO" id="GO:0016740">
    <property type="term" value="F:transferase activity"/>
    <property type="evidence" value="ECO:0007669"/>
    <property type="project" value="UniProtKB-KW"/>
</dbReference>
<dbReference type="InterPro" id="IPR015424">
    <property type="entry name" value="PyrdxlP-dep_Trfase"/>
</dbReference>
<dbReference type="InterPro" id="IPR050477">
    <property type="entry name" value="GrpII_AminoAcid_Decarb"/>
</dbReference>
<evidence type="ECO:0000256" key="2">
    <source>
        <dbReference type="ARBA" id="ARBA00022898"/>
    </source>
</evidence>
<dbReference type="InParanoid" id="A0A3N4KIG2"/>
<dbReference type="InterPro" id="IPR015421">
    <property type="entry name" value="PyrdxlP-dep_Trfase_major"/>
</dbReference>
<evidence type="ECO:0000256" key="1">
    <source>
        <dbReference type="ARBA" id="ARBA00001933"/>
    </source>
</evidence>
<keyword evidence="3" id="KW-0456">Lyase</keyword>
<keyword evidence="4" id="KW-0808">Transferase</keyword>
<dbReference type="PANTHER" id="PTHR42735">
    <property type="match status" value="1"/>
</dbReference>
<protein>
    <submittedName>
        <fullName evidence="4">PLP-dependent transferase</fullName>
    </submittedName>
</protein>
<dbReference type="OrthoDB" id="2161780at2759"/>
<evidence type="ECO:0000313" key="4">
    <source>
        <dbReference type="EMBL" id="RPB09129.1"/>
    </source>
</evidence>
<dbReference type="Proteomes" id="UP000277580">
    <property type="component" value="Unassembled WGS sequence"/>
</dbReference>
<dbReference type="PANTHER" id="PTHR42735:SF4">
    <property type="entry name" value="PYRIDOXAL PHOSPHATE-DEPENDENT DECARBOXYLASE FAMILY PROTEIN"/>
    <property type="match status" value="1"/>
</dbReference>
<keyword evidence="5" id="KW-1185">Reference proteome</keyword>
<sequence length="845" mass="94082">MRNTKLWVPWFLGPQAENFAWFKPCINSVIDEQRRARALYYPTDGYKFTTSAVGDSPTYLVQVARLENYADKLSGLLNKHSIPFWSARYSAHMTCDTSMPAILGYLMTMLFNPNNIALEASPNTTLLEMMVGEKLCSILKYNFNPNNTSNPNSADNLPTAWGHITCDGTVANLESICKTFKVETCEGGDPKLFSQLSTWELLNLKVSIIATPDTPDRLQKEHGISSKFLQDSFGKYSIQTIGNDALEKEFEINKPVQYMAAAITGIGSENVINVPVDKAVFAVVAIIGTTEEGAVDPLAKVLKLRKKYQRLGMSFIVHADAAWGGYFASTLPPKRAKGQPDNSPDEGDYAAIPLRKETTKQLLHLHLANSITIDPHKTAAGYVPYPAGTLYYRDNRMKYLGSKPAAAAAGATFLSHKVIGLNQHGYGGLLGETVFTCSRLSAHWAPMENKKFILVPLNTLPSEETEGPVRADALDKEKQEIRDPTQLLGSLGSDLIVNTFACNFRLEDGTLNDDVEEANNLNRRIVNRLSVTSPDKLPAEVSLFLTSTEFLQHEYGACADHFKKRLGLKGETNLFVLRNVTILPFPTERNFIAKLTSIFEKVASEEVDGTTKLYLAYKPLFYEADSRTQLVLEAEVPDDAMSAYVEARESNPKLHLTNLLKNVQVTKARILKRRDLRARFRDSSYPQNYMPFYVYGTPEETHIDHMLLCAPNIQLSADKVNFDPPLPGLKEELEKGAILYVNEVSEVSMQPFVMLPSATGLSESNFFFRQGASFNVTIYKDTHEAESMGPGLSAVNTDLELISAKMTLTNNVYVDKDWVNSDPLAIKEVNEGLEAWKVKIDKELP</sequence>
<keyword evidence="2" id="KW-0663">Pyridoxal phosphate</keyword>
<accession>A0A3N4KIG2</accession>
<evidence type="ECO:0000313" key="5">
    <source>
        <dbReference type="Proteomes" id="UP000277580"/>
    </source>
</evidence>
<dbReference type="STRING" id="1392247.A0A3N4KIG2"/>
<name>A0A3N4KIG2_9PEZI</name>
<dbReference type="Gene3D" id="3.40.640.10">
    <property type="entry name" value="Type I PLP-dependent aspartate aminotransferase-like (Major domain)"/>
    <property type="match status" value="2"/>
</dbReference>
<reference evidence="4 5" key="1">
    <citation type="journal article" date="2018" name="Nat. Ecol. Evol.">
        <title>Pezizomycetes genomes reveal the molecular basis of ectomycorrhizal truffle lifestyle.</title>
        <authorList>
            <person name="Murat C."/>
            <person name="Payen T."/>
            <person name="Noel B."/>
            <person name="Kuo A."/>
            <person name="Morin E."/>
            <person name="Chen J."/>
            <person name="Kohler A."/>
            <person name="Krizsan K."/>
            <person name="Balestrini R."/>
            <person name="Da Silva C."/>
            <person name="Montanini B."/>
            <person name="Hainaut M."/>
            <person name="Levati E."/>
            <person name="Barry K.W."/>
            <person name="Belfiori B."/>
            <person name="Cichocki N."/>
            <person name="Clum A."/>
            <person name="Dockter R.B."/>
            <person name="Fauchery L."/>
            <person name="Guy J."/>
            <person name="Iotti M."/>
            <person name="Le Tacon F."/>
            <person name="Lindquist E.A."/>
            <person name="Lipzen A."/>
            <person name="Malagnac F."/>
            <person name="Mello A."/>
            <person name="Molinier V."/>
            <person name="Miyauchi S."/>
            <person name="Poulain J."/>
            <person name="Riccioni C."/>
            <person name="Rubini A."/>
            <person name="Sitrit Y."/>
            <person name="Splivallo R."/>
            <person name="Traeger S."/>
            <person name="Wang M."/>
            <person name="Zifcakova L."/>
            <person name="Wipf D."/>
            <person name="Zambonelli A."/>
            <person name="Paolocci F."/>
            <person name="Nowrousian M."/>
            <person name="Ottonello S."/>
            <person name="Baldrian P."/>
            <person name="Spatafora J.W."/>
            <person name="Henrissat B."/>
            <person name="Nagy L.G."/>
            <person name="Aury J.M."/>
            <person name="Wincker P."/>
            <person name="Grigoriev I.V."/>
            <person name="Bonfante P."/>
            <person name="Martin F.M."/>
        </authorList>
    </citation>
    <scope>NUCLEOTIDE SEQUENCE [LARGE SCALE GENOMIC DNA]</scope>
    <source>
        <strain evidence="4 5">CCBAS932</strain>
    </source>
</reference>
<dbReference type="EMBL" id="ML119155">
    <property type="protein sequence ID" value="RPB09129.1"/>
    <property type="molecule type" value="Genomic_DNA"/>
</dbReference>
<dbReference type="AlphaFoldDB" id="A0A3N4KIG2"/>